<dbReference type="OMA" id="YNSNMWK"/>
<evidence type="ECO:0000256" key="1">
    <source>
        <dbReference type="SAM" id="MobiDB-lite"/>
    </source>
</evidence>
<organism evidence="2 3">
    <name type="scientific">Pocillopora damicornis</name>
    <name type="common">Cauliflower coral</name>
    <name type="synonym">Millepora damicornis</name>
    <dbReference type="NCBI Taxonomy" id="46731"/>
    <lineage>
        <taxon>Eukaryota</taxon>
        <taxon>Metazoa</taxon>
        <taxon>Cnidaria</taxon>
        <taxon>Anthozoa</taxon>
        <taxon>Hexacorallia</taxon>
        <taxon>Scleractinia</taxon>
        <taxon>Astrocoeniina</taxon>
        <taxon>Pocilloporidae</taxon>
        <taxon>Pocillopora</taxon>
    </lineage>
</organism>
<protein>
    <submittedName>
        <fullName evidence="2">Uncharacterized protein</fullName>
    </submittedName>
</protein>
<accession>A0A3M6V1Q5</accession>
<feature type="compositionally biased region" description="Polar residues" evidence="1">
    <location>
        <begin position="1"/>
        <end position="10"/>
    </location>
</feature>
<gene>
    <name evidence="2" type="ORF">pdam_00012067</name>
</gene>
<keyword evidence="3" id="KW-1185">Reference proteome</keyword>
<sequence>MAFSSRSKTTFGLPPRKESPSELTFDLNSFVRQAPHDEKDKPLNTAQQRLWLDITQLDTTQLEKIDDKYNSNMWKNFKFVRPKDSADRERGRNSLQYPDGIYMIADIYPLSVPKPSRIGDHTYQKFLQEVKLPPTTQKIVGWQKKGKQEIQSRTLQVQSECRAPPLDWEGNILPPAKYKRYPRMETLLSPDQFVAFYPSYSSPFPRKIPSMPSSSLYSLSRQGTPWHYGLRVRRPQYDGGVG</sequence>
<proteinExistence type="predicted"/>
<feature type="region of interest" description="Disordered" evidence="1">
    <location>
        <begin position="1"/>
        <end position="21"/>
    </location>
</feature>
<dbReference type="InterPro" id="IPR029206">
    <property type="entry name" value="DUF4532"/>
</dbReference>
<dbReference type="PANTHER" id="PTHR35156:SF1">
    <property type="entry name" value="TESTIS-EXPRESSED PROTEIN 52"/>
    <property type="match status" value="1"/>
</dbReference>
<dbReference type="AlphaFoldDB" id="A0A3M6V1Q5"/>
<dbReference type="OrthoDB" id="10017413at2759"/>
<dbReference type="Proteomes" id="UP000275408">
    <property type="component" value="Unassembled WGS sequence"/>
</dbReference>
<dbReference type="Pfam" id="PF15046">
    <property type="entry name" value="DUF4532"/>
    <property type="match status" value="1"/>
</dbReference>
<name>A0A3M6V1Q5_POCDA</name>
<dbReference type="PANTHER" id="PTHR35156">
    <property type="entry name" value="TESTIS-EXPRESSED PROTEIN 52"/>
    <property type="match status" value="1"/>
</dbReference>
<dbReference type="EMBL" id="RCHS01000292">
    <property type="protein sequence ID" value="RMX59704.1"/>
    <property type="molecule type" value="Genomic_DNA"/>
</dbReference>
<reference evidence="2 3" key="1">
    <citation type="journal article" date="2018" name="Sci. Rep.">
        <title>Comparative analysis of the Pocillopora damicornis genome highlights role of immune system in coral evolution.</title>
        <authorList>
            <person name="Cunning R."/>
            <person name="Bay R.A."/>
            <person name="Gillette P."/>
            <person name="Baker A.C."/>
            <person name="Traylor-Knowles N."/>
        </authorList>
    </citation>
    <scope>NUCLEOTIDE SEQUENCE [LARGE SCALE GENOMIC DNA]</scope>
    <source>
        <strain evidence="2">RSMAS</strain>
        <tissue evidence="2">Whole animal</tissue>
    </source>
</reference>
<evidence type="ECO:0000313" key="3">
    <source>
        <dbReference type="Proteomes" id="UP000275408"/>
    </source>
</evidence>
<evidence type="ECO:0000313" key="2">
    <source>
        <dbReference type="EMBL" id="RMX59704.1"/>
    </source>
</evidence>
<comment type="caution">
    <text evidence="2">The sequence shown here is derived from an EMBL/GenBank/DDBJ whole genome shotgun (WGS) entry which is preliminary data.</text>
</comment>